<keyword evidence="2" id="KW-1185">Reference proteome</keyword>
<name>A0A9N9I856_9GLOM</name>
<gene>
    <name evidence="1" type="ORF">AMORRO_LOCUS13568</name>
</gene>
<dbReference type="Proteomes" id="UP000789342">
    <property type="component" value="Unassembled WGS sequence"/>
</dbReference>
<organism evidence="1 2">
    <name type="scientific">Acaulospora morrowiae</name>
    <dbReference type="NCBI Taxonomy" id="94023"/>
    <lineage>
        <taxon>Eukaryota</taxon>
        <taxon>Fungi</taxon>
        <taxon>Fungi incertae sedis</taxon>
        <taxon>Mucoromycota</taxon>
        <taxon>Glomeromycotina</taxon>
        <taxon>Glomeromycetes</taxon>
        <taxon>Diversisporales</taxon>
        <taxon>Acaulosporaceae</taxon>
        <taxon>Acaulospora</taxon>
    </lineage>
</organism>
<dbReference type="EMBL" id="CAJVPV010023783">
    <property type="protein sequence ID" value="CAG8724676.1"/>
    <property type="molecule type" value="Genomic_DNA"/>
</dbReference>
<comment type="caution">
    <text evidence="1">The sequence shown here is derived from an EMBL/GenBank/DDBJ whole genome shotgun (WGS) entry which is preliminary data.</text>
</comment>
<accession>A0A9N9I856</accession>
<feature type="non-terminal residue" evidence="1">
    <location>
        <position position="53"/>
    </location>
</feature>
<feature type="non-terminal residue" evidence="1">
    <location>
        <position position="1"/>
    </location>
</feature>
<dbReference type="AlphaFoldDB" id="A0A9N9I856"/>
<evidence type="ECO:0000313" key="2">
    <source>
        <dbReference type="Proteomes" id="UP000789342"/>
    </source>
</evidence>
<reference evidence="1" key="1">
    <citation type="submission" date="2021-06" db="EMBL/GenBank/DDBJ databases">
        <authorList>
            <person name="Kallberg Y."/>
            <person name="Tangrot J."/>
            <person name="Rosling A."/>
        </authorList>
    </citation>
    <scope>NUCLEOTIDE SEQUENCE</scope>
    <source>
        <strain evidence="1">CL551</strain>
    </source>
</reference>
<protein>
    <submittedName>
        <fullName evidence="1">17144_t:CDS:1</fullName>
    </submittedName>
</protein>
<proteinExistence type="predicted"/>
<evidence type="ECO:0000313" key="1">
    <source>
        <dbReference type="EMBL" id="CAG8724676.1"/>
    </source>
</evidence>
<sequence>FGQKFNLDKLASGMLNIDIQLPVASHTKMENKILALLYSQIWIPRSAITNISE</sequence>